<dbReference type="Proteomes" id="UP000197003">
    <property type="component" value="Chromosome"/>
</dbReference>
<gene>
    <name evidence="1" type="ORF">B9G79_11200</name>
</gene>
<proteinExistence type="predicted"/>
<evidence type="ECO:0000313" key="2">
    <source>
        <dbReference type="Proteomes" id="UP000197003"/>
    </source>
</evidence>
<dbReference type="RefSeq" id="WP_088565575.1">
    <property type="nucleotide sequence ID" value="NZ_CP020946.1"/>
</dbReference>
<reference evidence="1 2" key="1">
    <citation type="submission" date="2017-04" db="EMBL/GenBank/DDBJ databases">
        <title>Whole genome sequence of Bdellovibrio bacteriovorus strain SSB218315.</title>
        <authorList>
            <person name="Oyedara O."/>
            <person name="Rodriguez-Perez M.A."/>
        </authorList>
    </citation>
    <scope>NUCLEOTIDE SEQUENCE [LARGE SCALE GENOMIC DNA]</scope>
    <source>
        <strain evidence="1 2">SSB218315</strain>
    </source>
</reference>
<evidence type="ECO:0000313" key="1">
    <source>
        <dbReference type="EMBL" id="ASD64091.1"/>
    </source>
</evidence>
<protein>
    <submittedName>
        <fullName evidence="1">Uncharacterized protein</fullName>
    </submittedName>
</protein>
<accession>A0A1Z3N9J5</accession>
<dbReference type="OrthoDB" id="5288783at2"/>
<dbReference type="Pfam" id="PF18845">
    <property type="entry name" value="baeRF_family3"/>
    <property type="match status" value="1"/>
</dbReference>
<dbReference type="InterPro" id="IPR041289">
    <property type="entry name" value="Bact_RF_family3"/>
</dbReference>
<sequence length="376" mass="42648">MLEKLTHDDLLMLTSVNEGPCISIYIPGMPDKTLLLEYETLVRRAAHLLSLDAKNGEKKDLLDSLYSFNPAEHLQRSDFGMAIFVNKHWKGFYVAAHTVPSKVVVAESFHLKPLLEDLQGESSYHILTLTPQEAVLLHCDGGSGTEIHNFLFHQGQHSNSIHWKHLDETETSQIPHLKSHMRGRGLDDNQCKKKSGVKLFLRWIEAKISREPGYKQVPLFVFAGENLFQTYKEVTLHPSAVFFKIDPSKTTPRMESLIHQAQVHVKKELAQQRNLSAYELEKMNHQKKVIDDLVKISRAAINGNVRTLFLQNNSEIWGELHRKSGQITFHEKQTNAKDDDILDDIACEVIRHGGEVVVLSKEDMPSRSPAAAILNS</sequence>
<dbReference type="EMBL" id="CP020946">
    <property type="protein sequence ID" value="ASD64091.1"/>
    <property type="molecule type" value="Genomic_DNA"/>
</dbReference>
<organism evidence="1 2">
    <name type="scientific">Bdellovibrio bacteriovorus</name>
    <dbReference type="NCBI Taxonomy" id="959"/>
    <lineage>
        <taxon>Bacteria</taxon>
        <taxon>Pseudomonadati</taxon>
        <taxon>Bdellovibrionota</taxon>
        <taxon>Bdellovibrionia</taxon>
        <taxon>Bdellovibrionales</taxon>
        <taxon>Pseudobdellovibrionaceae</taxon>
        <taxon>Bdellovibrio</taxon>
    </lineage>
</organism>
<name>A0A1Z3N9J5_BDEBC</name>
<dbReference type="AlphaFoldDB" id="A0A1Z3N9J5"/>